<gene>
    <name evidence="1" type="ORF">GWR21_28280</name>
</gene>
<organism evidence="1 2">
    <name type="scientific">Chitinophaga agri</name>
    <dbReference type="NCBI Taxonomy" id="2703787"/>
    <lineage>
        <taxon>Bacteria</taxon>
        <taxon>Pseudomonadati</taxon>
        <taxon>Bacteroidota</taxon>
        <taxon>Chitinophagia</taxon>
        <taxon>Chitinophagales</taxon>
        <taxon>Chitinophagaceae</taxon>
        <taxon>Chitinophaga</taxon>
    </lineage>
</organism>
<evidence type="ECO:0000313" key="1">
    <source>
        <dbReference type="EMBL" id="QHS63345.1"/>
    </source>
</evidence>
<dbReference type="EMBL" id="CP048113">
    <property type="protein sequence ID" value="QHS63345.1"/>
    <property type="molecule type" value="Genomic_DNA"/>
</dbReference>
<evidence type="ECO:0008006" key="3">
    <source>
        <dbReference type="Google" id="ProtNLM"/>
    </source>
</evidence>
<dbReference type="RefSeq" id="WP_162335061.1">
    <property type="nucleotide sequence ID" value="NZ_CP048113.1"/>
</dbReference>
<keyword evidence="2" id="KW-1185">Reference proteome</keyword>
<evidence type="ECO:0000313" key="2">
    <source>
        <dbReference type="Proteomes" id="UP000476411"/>
    </source>
</evidence>
<reference evidence="1 2" key="1">
    <citation type="submission" date="2020-01" db="EMBL/GenBank/DDBJ databases">
        <title>Complete genome sequence of Chitinophaga sp. H33E-04 isolated from quinoa roots.</title>
        <authorList>
            <person name="Weon H.-Y."/>
            <person name="Lee S.A."/>
        </authorList>
    </citation>
    <scope>NUCLEOTIDE SEQUENCE [LARGE SCALE GENOMIC DNA]</scope>
    <source>
        <strain evidence="1 2">H33E-04</strain>
    </source>
</reference>
<protein>
    <recommendedName>
        <fullName evidence="3">Cytochrome c domain-containing protein</fullName>
    </recommendedName>
</protein>
<sequence>MIAALASYLIACNNSSQAISNNISFKNTLSAYPLFEGKMRDLLPATGVVTFHIASTLFTDYAEKQRLLKIPAGSKLVLNGNGLPIFPEGTIIAKTFYYSSTANGSRQIIETRLLLLKDKKWNAATYRWNDAQTDATLLKDGATVPVMFTDHTGKKRQLHYKIPTQQDCGSCHRSGDALSPIGPTASNLHIIVDRDGIRQPQLNYLMHKGILAQANITSIPSMPDYNDASLAVPVRARAYLDINCAHCHQSAGIAGNTSIQLGYSLPFEETGIQFNKQNMLVRMHTLGEYHMPKTGTTIVDEEGLQLVKKYIYSLGAQETSGK</sequence>
<dbReference type="Proteomes" id="UP000476411">
    <property type="component" value="Chromosome"/>
</dbReference>
<proteinExistence type="predicted"/>
<accession>A0A6B9ZQ18</accession>
<dbReference type="SUPFAM" id="SSF48695">
    <property type="entry name" value="Multiheme cytochromes"/>
    <property type="match status" value="1"/>
</dbReference>
<dbReference type="AlphaFoldDB" id="A0A6B9ZQ18"/>
<name>A0A6B9ZQ18_9BACT</name>
<dbReference type="KEGG" id="chih:GWR21_28280"/>
<dbReference type="InterPro" id="IPR036280">
    <property type="entry name" value="Multihaem_cyt_sf"/>
</dbReference>